<dbReference type="RefSeq" id="WP_274353981.1">
    <property type="nucleotide sequence ID" value="NZ_JAQZSM010000030.1"/>
</dbReference>
<sequence>MDRKSPFDFDIRASSDKKKRTRGRRGMSGAWETSVRNCEHPGCEEAGQYRCPKSPDQLNEYLWFCKDHAREYNLKWNYFDGQSEAEMLDAMERDRVWGRATQPLGSKDERLAWQRLGIEDPHQVLGDKATRNPGRPTSGAASRKLPPTERRALEILDARDTWTRPEIRKQYKSLVKDLHPDRNAGARTDEDRLQEVVWAWDQIKESRNFRD</sequence>
<dbReference type="SMART" id="SM00271">
    <property type="entry name" value="DnaJ"/>
    <property type="match status" value="1"/>
</dbReference>
<feature type="region of interest" description="Disordered" evidence="1">
    <location>
        <begin position="1"/>
        <end position="30"/>
    </location>
</feature>
<dbReference type="CDD" id="cd06257">
    <property type="entry name" value="DnaJ"/>
    <property type="match status" value="1"/>
</dbReference>
<evidence type="ECO:0000313" key="3">
    <source>
        <dbReference type="EMBL" id="MDD7973311.1"/>
    </source>
</evidence>
<reference evidence="3" key="1">
    <citation type="submission" date="2023-02" db="EMBL/GenBank/DDBJ databases">
        <title>Description of Roseinatronobacter alkalisoli sp. nov., an alkaliphilic bacerium isolated from soda soil.</title>
        <authorList>
            <person name="Wei W."/>
        </authorList>
    </citation>
    <scope>NUCLEOTIDE SEQUENCE</scope>
    <source>
        <strain evidence="3">HJB301</strain>
    </source>
</reference>
<dbReference type="Pfam" id="PF00226">
    <property type="entry name" value="DnaJ"/>
    <property type="match status" value="1"/>
</dbReference>
<dbReference type="Proteomes" id="UP001431784">
    <property type="component" value="Unassembled WGS sequence"/>
</dbReference>
<dbReference type="SUPFAM" id="SSF46565">
    <property type="entry name" value="Chaperone J-domain"/>
    <property type="match status" value="1"/>
</dbReference>
<name>A0ABT5TE71_9RHOB</name>
<dbReference type="EMBL" id="JAQZSM010000030">
    <property type="protein sequence ID" value="MDD7973311.1"/>
    <property type="molecule type" value="Genomic_DNA"/>
</dbReference>
<evidence type="ECO:0000259" key="2">
    <source>
        <dbReference type="PROSITE" id="PS50076"/>
    </source>
</evidence>
<dbReference type="PROSITE" id="PS50076">
    <property type="entry name" value="DNAJ_2"/>
    <property type="match status" value="1"/>
</dbReference>
<evidence type="ECO:0000313" key="4">
    <source>
        <dbReference type="Proteomes" id="UP001431784"/>
    </source>
</evidence>
<evidence type="ECO:0000256" key="1">
    <source>
        <dbReference type="SAM" id="MobiDB-lite"/>
    </source>
</evidence>
<dbReference type="Gene3D" id="1.10.287.110">
    <property type="entry name" value="DnaJ domain"/>
    <property type="match status" value="1"/>
</dbReference>
<feature type="compositionally biased region" description="Basic and acidic residues" evidence="1">
    <location>
        <begin position="1"/>
        <end position="16"/>
    </location>
</feature>
<organism evidence="3 4">
    <name type="scientific">Roseinatronobacter alkalisoli</name>
    <dbReference type="NCBI Taxonomy" id="3028235"/>
    <lineage>
        <taxon>Bacteria</taxon>
        <taxon>Pseudomonadati</taxon>
        <taxon>Pseudomonadota</taxon>
        <taxon>Alphaproteobacteria</taxon>
        <taxon>Rhodobacterales</taxon>
        <taxon>Paracoccaceae</taxon>
        <taxon>Roseinatronobacter</taxon>
    </lineage>
</organism>
<proteinExistence type="predicted"/>
<dbReference type="InterPro" id="IPR036869">
    <property type="entry name" value="J_dom_sf"/>
</dbReference>
<keyword evidence="4" id="KW-1185">Reference proteome</keyword>
<accession>A0ABT5TE71</accession>
<feature type="region of interest" description="Disordered" evidence="1">
    <location>
        <begin position="124"/>
        <end position="146"/>
    </location>
</feature>
<gene>
    <name evidence="3" type="ORF">PUT78_19750</name>
</gene>
<dbReference type="InterPro" id="IPR001623">
    <property type="entry name" value="DnaJ_domain"/>
</dbReference>
<comment type="caution">
    <text evidence="3">The sequence shown here is derived from an EMBL/GenBank/DDBJ whole genome shotgun (WGS) entry which is preliminary data.</text>
</comment>
<protein>
    <submittedName>
        <fullName evidence="3">J domain-containing protein</fullName>
    </submittedName>
</protein>
<feature type="domain" description="J" evidence="2">
    <location>
        <begin position="151"/>
        <end position="211"/>
    </location>
</feature>